<comment type="caution">
    <text evidence="2">The sequence shown here is derived from an EMBL/GenBank/DDBJ whole genome shotgun (WGS) entry which is preliminary data.</text>
</comment>
<dbReference type="EMBL" id="MFIY01000052">
    <property type="protein sequence ID" value="OGF99438.1"/>
    <property type="molecule type" value="Genomic_DNA"/>
</dbReference>
<feature type="transmembrane region" description="Helical" evidence="1">
    <location>
        <begin position="24"/>
        <end position="51"/>
    </location>
</feature>
<dbReference type="AlphaFoldDB" id="A0A1F5YGW8"/>
<accession>A0A1F5YGW8</accession>
<keyword evidence="1" id="KW-0812">Transmembrane</keyword>
<evidence type="ECO:0000313" key="3">
    <source>
        <dbReference type="Proteomes" id="UP000178230"/>
    </source>
</evidence>
<organism evidence="2 3">
    <name type="scientific">Candidatus Gottesmanbacteria bacterium RBG_13_37_7</name>
    <dbReference type="NCBI Taxonomy" id="1798369"/>
    <lineage>
        <taxon>Bacteria</taxon>
        <taxon>Candidatus Gottesmaniibacteriota</taxon>
    </lineage>
</organism>
<evidence type="ECO:0000313" key="2">
    <source>
        <dbReference type="EMBL" id="OGF99438.1"/>
    </source>
</evidence>
<reference evidence="2 3" key="1">
    <citation type="journal article" date="2016" name="Nat. Commun.">
        <title>Thousands of microbial genomes shed light on interconnected biogeochemical processes in an aquifer system.</title>
        <authorList>
            <person name="Anantharaman K."/>
            <person name="Brown C.T."/>
            <person name="Hug L.A."/>
            <person name="Sharon I."/>
            <person name="Castelle C.J."/>
            <person name="Probst A.J."/>
            <person name="Thomas B.C."/>
            <person name="Singh A."/>
            <person name="Wilkins M.J."/>
            <person name="Karaoz U."/>
            <person name="Brodie E.L."/>
            <person name="Williams K.H."/>
            <person name="Hubbard S.S."/>
            <person name="Banfield J.F."/>
        </authorList>
    </citation>
    <scope>NUCLEOTIDE SEQUENCE [LARGE SCALE GENOMIC DNA]</scope>
</reference>
<gene>
    <name evidence="2" type="ORF">A2Y99_00140</name>
</gene>
<feature type="transmembrane region" description="Helical" evidence="1">
    <location>
        <begin position="72"/>
        <end position="96"/>
    </location>
</feature>
<protein>
    <submittedName>
        <fullName evidence="2">Uncharacterized protein</fullName>
    </submittedName>
</protein>
<name>A0A1F5YGW8_9BACT</name>
<sequence length="113" mass="11968">MAITPIQPPITKLAGKNPADAPGLFANLVSGIVGLLLIVAALYSFLQFFLGGLSWMTSGGDKSKVEAAQKRITNAIIGLVITFSCWAIFLLIFQFLGISGPGPNINLTFPTLF</sequence>
<dbReference type="Proteomes" id="UP000178230">
    <property type="component" value="Unassembled WGS sequence"/>
</dbReference>
<keyword evidence="1" id="KW-1133">Transmembrane helix</keyword>
<dbReference type="Pfam" id="PF18895">
    <property type="entry name" value="T4SS_pilin"/>
    <property type="match status" value="1"/>
</dbReference>
<keyword evidence="1" id="KW-0472">Membrane</keyword>
<proteinExistence type="predicted"/>
<dbReference type="InterPro" id="IPR043993">
    <property type="entry name" value="T4SS_pilin"/>
</dbReference>
<evidence type="ECO:0000256" key="1">
    <source>
        <dbReference type="SAM" id="Phobius"/>
    </source>
</evidence>